<evidence type="ECO:0000256" key="4">
    <source>
        <dbReference type="ARBA" id="ARBA00022827"/>
    </source>
</evidence>
<dbReference type="HOGENOM" id="CLU_018204_5_3_11"/>
<dbReference type="Gene3D" id="2.40.110.10">
    <property type="entry name" value="Butyryl-CoA Dehydrogenase, subunit A, domain 2"/>
    <property type="match status" value="1"/>
</dbReference>
<dbReference type="GO" id="GO:0050660">
    <property type="term" value="F:flavin adenine dinucleotide binding"/>
    <property type="evidence" value="ECO:0007669"/>
    <property type="project" value="InterPro"/>
</dbReference>
<feature type="domain" description="Acyl-CoA dehydrogenase/oxidase C-terminal" evidence="6">
    <location>
        <begin position="239"/>
        <end position="352"/>
    </location>
</feature>
<dbReference type="SUPFAM" id="SSF56645">
    <property type="entry name" value="Acyl-CoA dehydrogenase NM domain-like"/>
    <property type="match status" value="1"/>
</dbReference>
<keyword evidence="5" id="KW-0560">Oxidoreductase</keyword>
<dbReference type="RefSeq" id="WP_012228673.1">
    <property type="nucleotide sequence ID" value="NZ_HG422565.1"/>
</dbReference>
<dbReference type="InterPro" id="IPR009100">
    <property type="entry name" value="AcylCoA_DH/oxidase_NM_dom_sf"/>
</dbReference>
<dbReference type="PANTHER" id="PTHR43884:SF20">
    <property type="entry name" value="ACYL-COA DEHYDROGENASE FADE28"/>
    <property type="match status" value="1"/>
</dbReference>
<evidence type="ECO:0000259" key="6">
    <source>
        <dbReference type="Pfam" id="PF00441"/>
    </source>
</evidence>
<evidence type="ECO:0000256" key="3">
    <source>
        <dbReference type="ARBA" id="ARBA00022630"/>
    </source>
</evidence>
<dbReference type="eggNOG" id="COG1960">
    <property type="taxonomic scope" value="Bacteria"/>
</dbReference>
<dbReference type="GO" id="GO:0003995">
    <property type="term" value="F:acyl-CoA dehydrogenase activity"/>
    <property type="evidence" value="ECO:0007669"/>
    <property type="project" value="TreeGrafter"/>
</dbReference>
<dbReference type="SUPFAM" id="SSF47203">
    <property type="entry name" value="Acyl-CoA dehydrogenase C-terminal domain-like"/>
    <property type="match status" value="1"/>
</dbReference>
<comment type="cofactor">
    <cofactor evidence="1">
        <name>FAD</name>
        <dbReference type="ChEBI" id="CHEBI:57692"/>
    </cofactor>
</comment>
<protein>
    <submittedName>
        <fullName evidence="8">Putative Acyl-CoA dehydrogenase domain containing enzyme</fullName>
    </submittedName>
</protein>
<gene>
    <name evidence="8" type="ORF">BN381_400016</name>
</gene>
<feature type="domain" description="Acyl-CoA dehydrogenase/oxidase N-terminal" evidence="7">
    <location>
        <begin position="44"/>
        <end position="127"/>
    </location>
</feature>
<evidence type="ECO:0000256" key="1">
    <source>
        <dbReference type="ARBA" id="ARBA00001974"/>
    </source>
</evidence>
<dbReference type="EMBL" id="CANL01000035">
    <property type="protein sequence ID" value="CCM64498.1"/>
    <property type="molecule type" value="Genomic_DNA"/>
</dbReference>
<reference evidence="8 9" key="1">
    <citation type="journal article" date="2013" name="ISME J.">
        <title>Metabolic model for the filamentous 'Candidatus Microthrix parvicella' based on genomic and metagenomic analyses.</title>
        <authorList>
            <person name="Jon McIlroy S."/>
            <person name="Kristiansen R."/>
            <person name="Albertsen M."/>
            <person name="Michael Karst S."/>
            <person name="Rossetti S."/>
            <person name="Lund Nielsen J."/>
            <person name="Tandoi V."/>
            <person name="James Seviour R."/>
            <person name="Nielsen P.H."/>
        </authorList>
    </citation>
    <scope>NUCLEOTIDE SEQUENCE [LARGE SCALE GENOMIC DNA]</scope>
    <source>
        <strain evidence="8 9">RN1</strain>
    </source>
</reference>
<dbReference type="InterPro" id="IPR037069">
    <property type="entry name" value="AcylCoA_DH/ox_N_sf"/>
</dbReference>
<keyword evidence="4" id="KW-0274">FAD</keyword>
<dbReference type="InterPro" id="IPR046373">
    <property type="entry name" value="Acyl-CoA_Oxase/DH_mid-dom_sf"/>
</dbReference>
<evidence type="ECO:0000256" key="5">
    <source>
        <dbReference type="ARBA" id="ARBA00023002"/>
    </source>
</evidence>
<dbReference type="Pfam" id="PF00441">
    <property type="entry name" value="Acyl-CoA_dh_1"/>
    <property type="match status" value="1"/>
</dbReference>
<dbReference type="PANTHER" id="PTHR43884">
    <property type="entry name" value="ACYL-COA DEHYDROGENASE"/>
    <property type="match status" value="1"/>
</dbReference>
<keyword evidence="9" id="KW-1185">Reference proteome</keyword>
<dbReference type="Gene3D" id="1.10.540.10">
    <property type="entry name" value="Acyl-CoA dehydrogenase/oxidase, N-terminal domain"/>
    <property type="match status" value="1"/>
</dbReference>
<comment type="caution">
    <text evidence="8">The sequence shown here is derived from an EMBL/GenBank/DDBJ whole genome shotgun (WGS) entry which is preliminary data.</text>
</comment>
<dbReference type="InterPro" id="IPR013786">
    <property type="entry name" value="AcylCoA_DH/ox_N"/>
</dbReference>
<evidence type="ECO:0000313" key="9">
    <source>
        <dbReference type="Proteomes" id="UP000018291"/>
    </source>
</evidence>
<dbReference type="CDD" id="cd00567">
    <property type="entry name" value="ACAD"/>
    <property type="match status" value="1"/>
</dbReference>
<dbReference type="OrthoDB" id="4319499at2"/>
<evidence type="ECO:0000259" key="7">
    <source>
        <dbReference type="Pfam" id="PF02771"/>
    </source>
</evidence>
<organism evidence="8 9">
    <name type="scientific">Candidatus Neomicrothrix parvicella RN1</name>
    <dbReference type="NCBI Taxonomy" id="1229780"/>
    <lineage>
        <taxon>Bacteria</taxon>
        <taxon>Bacillati</taxon>
        <taxon>Actinomycetota</taxon>
        <taxon>Acidimicrobiia</taxon>
        <taxon>Acidimicrobiales</taxon>
        <taxon>Microthrixaceae</taxon>
        <taxon>Candidatus Neomicrothrix</taxon>
    </lineage>
</organism>
<dbReference type="Proteomes" id="UP000018291">
    <property type="component" value="Unassembled WGS sequence"/>
</dbReference>
<dbReference type="Gene3D" id="1.20.140.10">
    <property type="entry name" value="Butyryl-CoA Dehydrogenase, subunit A, domain 3"/>
    <property type="match status" value="1"/>
</dbReference>
<evidence type="ECO:0000256" key="2">
    <source>
        <dbReference type="ARBA" id="ARBA00009347"/>
    </source>
</evidence>
<comment type="similarity">
    <text evidence="2">Belongs to the acyl-CoA dehydrogenase family.</text>
</comment>
<dbReference type="InterPro" id="IPR036250">
    <property type="entry name" value="AcylCo_DH-like_C"/>
</dbReference>
<keyword evidence="3" id="KW-0285">Flavoprotein</keyword>
<name>R4Z196_9ACTN</name>
<dbReference type="AlphaFoldDB" id="R4Z196"/>
<proteinExistence type="inferred from homology"/>
<dbReference type="STRING" id="1229780.BN381_400016"/>
<dbReference type="InterPro" id="IPR009075">
    <property type="entry name" value="AcylCo_DH/oxidase_C"/>
</dbReference>
<dbReference type="Pfam" id="PF02771">
    <property type="entry name" value="Acyl-CoA_dh_N"/>
    <property type="match status" value="1"/>
</dbReference>
<sequence>MDFSYDDSEQAIGDLALQVLTDGSDPAGLRELERPSDGSAPGPRFDRALWATLADTGILGACLPEDLPGGGGAALGLVAMGRICEAQGATAAAVPLWETLALGALPLAHLGFGKVRDSWLDRVAAGDAVLTAAWHEDGGEPGVPTARMSENGGGVTVTGSKVAVPAGQIADAAVVPVTGSDGEVALVLVELNQQGVTRTPLRTTAASPDANLDFVGATGDVIAVGADALSWAWQRAVATQCAVVTGGVATAMAITAQYTKDRKQFEQPIAAFQAVAHRAADAFVDTEGVRLTAAQALWRLEADMPAAAEVAIAKYWAADAGQRVVHAAMHLHGGMGVDRDYPVHRYFLQMKEHELQLGGASRSLVALGRLIAAGEA</sequence>
<evidence type="ECO:0000313" key="8">
    <source>
        <dbReference type="EMBL" id="CCM64498.1"/>
    </source>
</evidence>
<accession>R4Z196</accession>